<sequence length="165" mass="19137">MWMKTGPGRDAQQIKQCAYSIPCDCGRCYISETSRPIEVRMEEHNYTQGLLGKSKLAQHAYEEGHKICRKEVNVLHIEANITYRKYKESIHVSERSSDQSAQLGHPSHMDFHHCSRSQQICISTKCRLNMKMVFLRVCWYHAKNLSLESVVKENVDKESYLLCAL</sequence>
<reference evidence="1 2" key="1">
    <citation type="submission" date="2017-12" db="EMBL/GenBank/DDBJ databases">
        <title>Hemimetabolous genomes reveal molecular basis of termite eusociality.</title>
        <authorList>
            <person name="Harrison M.C."/>
            <person name="Jongepier E."/>
            <person name="Robertson H.M."/>
            <person name="Arning N."/>
            <person name="Bitard-Feildel T."/>
            <person name="Chao H."/>
            <person name="Childers C.P."/>
            <person name="Dinh H."/>
            <person name="Doddapaneni H."/>
            <person name="Dugan S."/>
            <person name="Gowin J."/>
            <person name="Greiner C."/>
            <person name="Han Y."/>
            <person name="Hu H."/>
            <person name="Hughes D.S.T."/>
            <person name="Huylmans A.-K."/>
            <person name="Kemena C."/>
            <person name="Kremer L.P.M."/>
            <person name="Lee S.L."/>
            <person name="Lopez-Ezquerra A."/>
            <person name="Mallet L."/>
            <person name="Monroy-Kuhn J.M."/>
            <person name="Moser A."/>
            <person name="Murali S.C."/>
            <person name="Muzny D.M."/>
            <person name="Otani S."/>
            <person name="Piulachs M.-D."/>
            <person name="Poelchau M."/>
            <person name="Qu J."/>
            <person name="Schaub F."/>
            <person name="Wada-Katsumata A."/>
            <person name="Worley K.C."/>
            <person name="Xie Q."/>
            <person name="Ylla G."/>
            <person name="Poulsen M."/>
            <person name="Gibbs R.A."/>
            <person name="Schal C."/>
            <person name="Richards S."/>
            <person name="Belles X."/>
            <person name="Korb J."/>
            <person name="Bornberg-Bauer E."/>
        </authorList>
    </citation>
    <scope>NUCLEOTIDE SEQUENCE [LARGE SCALE GENOMIC DNA]</scope>
    <source>
        <tissue evidence="1">Whole body</tissue>
    </source>
</reference>
<evidence type="ECO:0000313" key="2">
    <source>
        <dbReference type="Proteomes" id="UP000235965"/>
    </source>
</evidence>
<comment type="caution">
    <text evidence="1">The sequence shown here is derived from an EMBL/GenBank/DDBJ whole genome shotgun (WGS) entry which is preliminary data.</text>
</comment>
<keyword evidence="2" id="KW-1185">Reference proteome</keyword>
<dbReference type="Proteomes" id="UP000235965">
    <property type="component" value="Unassembled WGS sequence"/>
</dbReference>
<protein>
    <submittedName>
        <fullName evidence="1">Uncharacterized protein</fullName>
    </submittedName>
</protein>
<gene>
    <name evidence="1" type="ORF">B7P43_G12067</name>
</gene>
<dbReference type="OrthoDB" id="10058657at2759"/>
<dbReference type="InParanoid" id="A0A2J7PWX8"/>
<evidence type="ECO:0000313" key="1">
    <source>
        <dbReference type="EMBL" id="PNF20841.1"/>
    </source>
</evidence>
<proteinExistence type="predicted"/>
<organism evidence="1 2">
    <name type="scientific">Cryptotermes secundus</name>
    <dbReference type="NCBI Taxonomy" id="105785"/>
    <lineage>
        <taxon>Eukaryota</taxon>
        <taxon>Metazoa</taxon>
        <taxon>Ecdysozoa</taxon>
        <taxon>Arthropoda</taxon>
        <taxon>Hexapoda</taxon>
        <taxon>Insecta</taxon>
        <taxon>Pterygota</taxon>
        <taxon>Neoptera</taxon>
        <taxon>Polyneoptera</taxon>
        <taxon>Dictyoptera</taxon>
        <taxon>Blattodea</taxon>
        <taxon>Blattoidea</taxon>
        <taxon>Termitoidae</taxon>
        <taxon>Kalotermitidae</taxon>
        <taxon>Cryptotermitinae</taxon>
        <taxon>Cryptotermes</taxon>
    </lineage>
</organism>
<name>A0A2J7PWX8_9NEOP</name>
<dbReference type="AlphaFoldDB" id="A0A2J7PWX8"/>
<accession>A0A2J7PWX8</accession>
<dbReference type="EMBL" id="NEVH01020867">
    <property type="protein sequence ID" value="PNF20841.1"/>
    <property type="molecule type" value="Genomic_DNA"/>
</dbReference>